<organism evidence="3 4">
    <name type="scientific">Helobdella robusta</name>
    <name type="common">Californian leech</name>
    <dbReference type="NCBI Taxonomy" id="6412"/>
    <lineage>
        <taxon>Eukaryota</taxon>
        <taxon>Metazoa</taxon>
        <taxon>Spiralia</taxon>
        <taxon>Lophotrochozoa</taxon>
        <taxon>Annelida</taxon>
        <taxon>Clitellata</taxon>
        <taxon>Hirudinea</taxon>
        <taxon>Rhynchobdellida</taxon>
        <taxon>Glossiphoniidae</taxon>
        <taxon>Helobdella</taxon>
    </lineage>
</organism>
<name>T1FKD8_HELRO</name>
<gene>
    <name evidence="3" type="primary">20209287</name>
    <name evidence="2" type="ORF">HELRODRAFT_183974</name>
</gene>
<feature type="region of interest" description="Disordered" evidence="1">
    <location>
        <begin position="217"/>
        <end position="236"/>
    </location>
</feature>
<feature type="compositionally biased region" description="Low complexity" evidence="1">
    <location>
        <begin position="120"/>
        <end position="135"/>
    </location>
</feature>
<dbReference type="GeneID" id="20209287"/>
<protein>
    <submittedName>
        <fullName evidence="2 3">Uncharacterized protein</fullName>
    </submittedName>
</protein>
<dbReference type="Proteomes" id="UP000015101">
    <property type="component" value="Unassembled WGS sequence"/>
</dbReference>
<feature type="compositionally biased region" description="Basic and acidic residues" evidence="1">
    <location>
        <begin position="137"/>
        <end position="147"/>
    </location>
</feature>
<dbReference type="KEGG" id="hro:HELRODRAFT_183974"/>
<reference evidence="3" key="3">
    <citation type="submission" date="2015-06" db="UniProtKB">
        <authorList>
            <consortium name="EnsemblMetazoa"/>
        </authorList>
    </citation>
    <scope>IDENTIFICATION</scope>
</reference>
<dbReference type="AlphaFoldDB" id="T1FKD8"/>
<evidence type="ECO:0000313" key="2">
    <source>
        <dbReference type="EMBL" id="ESO09656.1"/>
    </source>
</evidence>
<evidence type="ECO:0000256" key="1">
    <source>
        <dbReference type="SAM" id="MobiDB-lite"/>
    </source>
</evidence>
<evidence type="ECO:0000313" key="3">
    <source>
        <dbReference type="EnsemblMetazoa" id="HelroP183974"/>
    </source>
</evidence>
<dbReference type="HOGENOM" id="CLU_1176543_0_0_1"/>
<dbReference type="CTD" id="20209287"/>
<reference evidence="2 4" key="2">
    <citation type="journal article" date="2013" name="Nature">
        <title>Insights into bilaterian evolution from three spiralian genomes.</title>
        <authorList>
            <person name="Simakov O."/>
            <person name="Marletaz F."/>
            <person name="Cho S.J."/>
            <person name="Edsinger-Gonzales E."/>
            <person name="Havlak P."/>
            <person name="Hellsten U."/>
            <person name="Kuo D.H."/>
            <person name="Larsson T."/>
            <person name="Lv J."/>
            <person name="Arendt D."/>
            <person name="Savage R."/>
            <person name="Osoegawa K."/>
            <person name="de Jong P."/>
            <person name="Grimwood J."/>
            <person name="Chapman J.A."/>
            <person name="Shapiro H."/>
            <person name="Aerts A."/>
            <person name="Otillar R.P."/>
            <person name="Terry A.Y."/>
            <person name="Boore J.L."/>
            <person name="Grigoriev I.V."/>
            <person name="Lindberg D.R."/>
            <person name="Seaver E.C."/>
            <person name="Weisblat D.A."/>
            <person name="Putnam N.H."/>
            <person name="Rokhsar D.S."/>
        </authorList>
    </citation>
    <scope>NUCLEOTIDE SEQUENCE</scope>
</reference>
<dbReference type="RefSeq" id="XP_009012234.1">
    <property type="nucleotide sequence ID" value="XM_009013986.1"/>
</dbReference>
<sequence length="236" mass="26493">MVPNSGEKLKHTPKLTASNYCKDCNLNHYIMRYCRWRKSRTKRINIKVPAAQNTMKPVDVYADISSLGMFKSTFSLYERTGNDAVIVKSNTANEISTKNKELNNFSDVMSNSTDYMRPTSFSSSSSSNESGLGSLIRNHENDSEAGKNEQSSGGQNFSFRKSIAWCNPNYRTIIPYVRHDSLDGTHHSSIPISSLSGNQLLSGMYGDDNYFMANYNDDNNNDDDNKIDGALMTRTN</sequence>
<dbReference type="EMBL" id="AMQM01009096">
    <property type="status" value="NOT_ANNOTATED_CDS"/>
    <property type="molecule type" value="Genomic_DNA"/>
</dbReference>
<dbReference type="EnsemblMetazoa" id="HelroT183974">
    <property type="protein sequence ID" value="HelroP183974"/>
    <property type="gene ID" value="HelroG183974"/>
</dbReference>
<evidence type="ECO:0000313" key="4">
    <source>
        <dbReference type="Proteomes" id="UP000015101"/>
    </source>
</evidence>
<accession>T1FKD8</accession>
<keyword evidence="4" id="KW-1185">Reference proteome</keyword>
<proteinExistence type="predicted"/>
<dbReference type="InParanoid" id="T1FKD8"/>
<reference evidence="4" key="1">
    <citation type="submission" date="2012-12" db="EMBL/GenBank/DDBJ databases">
        <authorList>
            <person name="Hellsten U."/>
            <person name="Grimwood J."/>
            <person name="Chapman J.A."/>
            <person name="Shapiro H."/>
            <person name="Aerts A."/>
            <person name="Otillar R.P."/>
            <person name="Terry A.Y."/>
            <person name="Boore J.L."/>
            <person name="Simakov O."/>
            <person name="Marletaz F."/>
            <person name="Cho S.-J."/>
            <person name="Edsinger-Gonzales E."/>
            <person name="Havlak P."/>
            <person name="Kuo D.-H."/>
            <person name="Larsson T."/>
            <person name="Lv J."/>
            <person name="Arendt D."/>
            <person name="Savage R."/>
            <person name="Osoegawa K."/>
            <person name="de Jong P."/>
            <person name="Lindberg D.R."/>
            <person name="Seaver E.C."/>
            <person name="Weisblat D.A."/>
            <person name="Putnam N.H."/>
            <person name="Grigoriev I.V."/>
            <person name="Rokhsar D.S."/>
        </authorList>
    </citation>
    <scope>NUCLEOTIDE SEQUENCE</scope>
</reference>
<feature type="region of interest" description="Disordered" evidence="1">
    <location>
        <begin position="116"/>
        <end position="155"/>
    </location>
</feature>
<dbReference type="EMBL" id="KB095940">
    <property type="protein sequence ID" value="ESO09656.1"/>
    <property type="molecule type" value="Genomic_DNA"/>
</dbReference>